<dbReference type="EC" id="2.6.1.42" evidence="4"/>
<dbReference type="AlphaFoldDB" id="A0A645FQM5"/>
<dbReference type="PROSITE" id="PS00770">
    <property type="entry name" value="AA_TRANSFER_CLASS_4"/>
    <property type="match status" value="1"/>
</dbReference>
<dbReference type="SUPFAM" id="SSF56752">
    <property type="entry name" value="D-aminoacid aminotransferase-like PLP-dependent enzymes"/>
    <property type="match status" value="1"/>
</dbReference>
<keyword evidence="4" id="KW-0032">Aminotransferase</keyword>
<evidence type="ECO:0000256" key="1">
    <source>
        <dbReference type="ARBA" id="ARBA00001933"/>
    </source>
</evidence>
<protein>
    <submittedName>
        <fullName evidence="4">Putative branched-chain-amino-acid aminotransferase</fullName>
        <ecNumber evidence="4">2.6.1.42</ecNumber>
    </submittedName>
</protein>
<dbReference type="InterPro" id="IPR043131">
    <property type="entry name" value="BCAT-like_N"/>
</dbReference>
<comment type="caution">
    <text evidence="4">The sequence shown here is derived from an EMBL/GenBank/DDBJ whole genome shotgun (WGS) entry which is preliminary data.</text>
</comment>
<organism evidence="4">
    <name type="scientific">bioreactor metagenome</name>
    <dbReference type="NCBI Taxonomy" id="1076179"/>
    <lineage>
        <taxon>unclassified sequences</taxon>
        <taxon>metagenomes</taxon>
        <taxon>ecological metagenomes</taxon>
    </lineage>
</organism>
<dbReference type="InterPro" id="IPR043132">
    <property type="entry name" value="BCAT-like_C"/>
</dbReference>
<keyword evidence="4" id="KW-0808">Transferase</keyword>
<dbReference type="InterPro" id="IPR018300">
    <property type="entry name" value="Aminotrans_IV_CS"/>
</dbReference>
<dbReference type="InterPro" id="IPR001544">
    <property type="entry name" value="Aminotrans_IV"/>
</dbReference>
<evidence type="ECO:0000313" key="4">
    <source>
        <dbReference type="EMBL" id="MPN16210.1"/>
    </source>
</evidence>
<dbReference type="InterPro" id="IPR036038">
    <property type="entry name" value="Aminotransferase-like"/>
</dbReference>
<dbReference type="GO" id="GO:0004084">
    <property type="term" value="F:branched-chain-amino-acid transaminase activity"/>
    <property type="evidence" value="ECO:0007669"/>
    <property type="project" value="UniProtKB-EC"/>
</dbReference>
<reference evidence="4" key="1">
    <citation type="submission" date="2019-08" db="EMBL/GenBank/DDBJ databases">
        <authorList>
            <person name="Kucharzyk K."/>
            <person name="Murdoch R.W."/>
            <person name="Higgins S."/>
            <person name="Loffler F."/>
        </authorList>
    </citation>
    <scope>NUCLEOTIDE SEQUENCE</scope>
</reference>
<dbReference type="Gene3D" id="3.30.470.10">
    <property type="match status" value="1"/>
</dbReference>
<accession>A0A645FQM5</accession>
<name>A0A645FQM5_9ZZZZ</name>
<evidence type="ECO:0000256" key="2">
    <source>
        <dbReference type="ARBA" id="ARBA00009320"/>
    </source>
</evidence>
<sequence length="186" mass="20128">MWAGHYERLRRSAAWFGFPVDEQALLRALAEQPTAGTWRVRLALDKAGKIEVQSFPLAATPPQTQGAWLAETPIDADDPLRRHKTTARAVYDAALAGLSADVFDVVFLNQRGEVAEGARSNVFVERDGVLLTPPLSSGALPGVLRASLLARGRAREAVLRPADLADGFWLGNALRGLIPVRLQTAP</sequence>
<evidence type="ECO:0000256" key="3">
    <source>
        <dbReference type="ARBA" id="ARBA00022898"/>
    </source>
</evidence>
<comment type="similarity">
    <text evidence="2">Belongs to the class-IV pyridoxal-phosphate-dependent aminotransferase family.</text>
</comment>
<keyword evidence="3" id="KW-0663">Pyridoxal phosphate</keyword>
<proteinExistence type="inferred from homology"/>
<dbReference type="EMBL" id="VSSQ01063133">
    <property type="protein sequence ID" value="MPN16210.1"/>
    <property type="molecule type" value="Genomic_DNA"/>
</dbReference>
<comment type="cofactor">
    <cofactor evidence="1">
        <name>pyridoxal 5'-phosphate</name>
        <dbReference type="ChEBI" id="CHEBI:597326"/>
    </cofactor>
</comment>
<dbReference type="Pfam" id="PF01063">
    <property type="entry name" value="Aminotran_4"/>
    <property type="match status" value="1"/>
</dbReference>
<dbReference type="Gene3D" id="3.20.10.10">
    <property type="entry name" value="D-amino Acid Aminotransferase, subunit A, domain 2"/>
    <property type="match status" value="1"/>
</dbReference>
<gene>
    <name evidence="4" type="primary">ilvE_33</name>
    <name evidence="4" type="ORF">SDC9_163548</name>
</gene>